<evidence type="ECO:0000256" key="18">
    <source>
        <dbReference type="SAM" id="SignalP"/>
    </source>
</evidence>
<feature type="signal peptide" evidence="18">
    <location>
        <begin position="1"/>
        <end position="18"/>
    </location>
</feature>
<dbReference type="Proteomes" id="UP000812440">
    <property type="component" value="Chromosome 2"/>
</dbReference>
<dbReference type="PROSITE" id="PS50958">
    <property type="entry name" value="SMB_2"/>
    <property type="match status" value="1"/>
</dbReference>
<dbReference type="PRINTS" id="PR00022">
    <property type="entry name" value="SOMATOMEDINB"/>
</dbReference>
<evidence type="ECO:0000256" key="15">
    <source>
        <dbReference type="ARBA" id="ARBA00023239"/>
    </source>
</evidence>
<evidence type="ECO:0000256" key="7">
    <source>
        <dbReference type="ARBA" id="ARBA00022723"/>
    </source>
</evidence>
<dbReference type="SUPFAM" id="SSF90188">
    <property type="entry name" value="Somatomedin B domain"/>
    <property type="match status" value="1"/>
</dbReference>
<evidence type="ECO:0000256" key="10">
    <source>
        <dbReference type="ARBA" id="ARBA00022759"/>
    </source>
</evidence>
<keyword evidence="9" id="KW-0677">Repeat</keyword>
<evidence type="ECO:0000256" key="2">
    <source>
        <dbReference type="ARBA" id="ARBA00004613"/>
    </source>
</evidence>
<keyword evidence="21" id="KW-1185">Reference proteome</keyword>
<evidence type="ECO:0000259" key="19">
    <source>
        <dbReference type="PROSITE" id="PS50958"/>
    </source>
</evidence>
<dbReference type="GO" id="GO:0006955">
    <property type="term" value="P:immune response"/>
    <property type="evidence" value="ECO:0007669"/>
    <property type="project" value="InterPro"/>
</dbReference>
<feature type="domain" description="SMB" evidence="19">
    <location>
        <begin position="24"/>
        <end position="66"/>
    </location>
</feature>
<keyword evidence="6" id="KW-0540">Nuclease</keyword>
<dbReference type="InterPro" id="IPR020436">
    <property type="entry name" value="SMB_chordata"/>
</dbReference>
<dbReference type="GO" id="GO:0030247">
    <property type="term" value="F:polysaccharide binding"/>
    <property type="evidence" value="ECO:0007669"/>
    <property type="project" value="InterPro"/>
</dbReference>
<keyword evidence="11" id="KW-0378">Hydrolase</keyword>
<dbReference type="GO" id="GO:0016829">
    <property type="term" value="F:lyase activity"/>
    <property type="evidence" value="ECO:0007669"/>
    <property type="project" value="UniProtKB-KW"/>
</dbReference>
<dbReference type="GO" id="GO:0005044">
    <property type="term" value="F:scavenger receptor activity"/>
    <property type="evidence" value="ECO:0007669"/>
    <property type="project" value="InterPro"/>
</dbReference>
<dbReference type="Pfam" id="PF01033">
    <property type="entry name" value="Somatomedin_B"/>
    <property type="match status" value="1"/>
</dbReference>
<evidence type="ECO:0000256" key="12">
    <source>
        <dbReference type="ARBA" id="ARBA00022884"/>
    </source>
</evidence>
<sequence length="77" mass="8600">MGYLHFLLILSISTAIQSLPFDTSSDSCDGRCGEKYNPNNHCHCNSKCEKFSDCCNDYVGLCRTLSKRVSIEDMLIG</sequence>
<proteinExistence type="predicted"/>
<evidence type="ECO:0000256" key="3">
    <source>
        <dbReference type="ARBA" id="ARBA00011245"/>
    </source>
</evidence>
<dbReference type="SMART" id="SM00201">
    <property type="entry name" value="SO"/>
    <property type="match status" value="1"/>
</dbReference>
<dbReference type="GO" id="GO:0016787">
    <property type="term" value="F:hydrolase activity"/>
    <property type="evidence" value="ECO:0007669"/>
    <property type="project" value="UniProtKB-KW"/>
</dbReference>
<keyword evidence="5" id="KW-0964">Secreted</keyword>
<dbReference type="GO" id="GO:0003723">
    <property type="term" value="F:RNA binding"/>
    <property type="evidence" value="ECO:0007669"/>
    <property type="project" value="UniProtKB-KW"/>
</dbReference>
<keyword evidence="13" id="KW-1015">Disulfide bond</keyword>
<reference evidence="20" key="1">
    <citation type="thesis" date="2020" institute="ProQuest LLC" country="789 East Eisenhower Parkway, Ann Arbor, MI, USA">
        <title>Comparative Genomics and Chromosome Evolution.</title>
        <authorList>
            <person name="Mudd A.B."/>
        </authorList>
    </citation>
    <scope>NUCLEOTIDE SEQUENCE</scope>
    <source>
        <strain evidence="20">Female2</strain>
        <tissue evidence="20">Blood</tissue>
    </source>
</reference>
<dbReference type="PROSITE" id="PS00524">
    <property type="entry name" value="SMB_1"/>
    <property type="match status" value="1"/>
</dbReference>
<dbReference type="GO" id="GO:0004519">
    <property type="term" value="F:endonuclease activity"/>
    <property type="evidence" value="ECO:0007669"/>
    <property type="project" value="UniProtKB-KW"/>
</dbReference>
<evidence type="ECO:0000313" key="20">
    <source>
        <dbReference type="EMBL" id="KAG8452627.1"/>
    </source>
</evidence>
<keyword evidence="15" id="KW-0456">Lyase</keyword>
<keyword evidence="12" id="KW-0694">RNA-binding</keyword>
<dbReference type="InterPro" id="IPR036024">
    <property type="entry name" value="Somatomedin_B-like_dom_sf"/>
</dbReference>
<evidence type="ECO:0000256" key="4">
    <source>
        <dbReference type="ARBA" id="ARBA00021813"/>
    </source>
</evidence>
<keyword evidence="7" id="KW-0479">Metal-binding</keyword>
<evidence type="ECO:0000256" key="8">
    <source>
        <dbReference type="ARBA" id="ARBA00022729"/>
    </source>
</evidence>
<evidence type="ECO:0000256" key="9">
    <source>
        <dbReference type="ARBA" id="ARBA00022737"/>
    </source>
</evidence>
<comment type="catalytic activity">
    <reaction evidence="16">
        <text>ribonucleotidyl-uridine-RNA = a 5'-end dephospho-uridine-RNA + a 3'-end 2',3'-cyclophospho-ribonucleotide-RNA</text>
        <dbReference type="Rhea" id="RHEA:67792"/>
        <dbReference type="Rhea" id="RHEA-COMP:10464"/>
        <dbReference type="Rhea" id="RHEA-COMP:17354"/>
        <dbReference type="Rhea" id="RHEA-COMP:17356"/>
        <dbReference type="ChEBI" id="CHEBI:83064"/>
        <dbReference type="ChEBI" id="CHEBI:173117"/>
        <dbReference type="ChEBI" id="CHEBI:173224"/>
    </reaction>
    <physiologicalReaction direction="left-to-right" evidence="16">
        <dbReference type="Rhea" id="RHEA:67793"/>
    </physiologicalReaction>
</comment>
<evidence type="ECO:0000256" key="17">
    <source>
        <dbReference type="ARBA" id="ARBA00075424"/>
    </source>
</evidence>
<dbReference type="GO" id="GO:0046872">
    <property type="term" value="F:metal ion binding"/>
    <property type="evidence" value="ECO:0007669"/>
    <property type="project" value="UniProtKB-KW"/>
</dbReference>
<evidence type="ECO:0000256" key="1">
    <source>
        <dbReference type="ARBA" id="ARBA00001936"/>
    </source>
</evidence>
<dbReference type="FunFam" id="4.10.410.20:FF:000005">
    <property type="entry name" value="Endonuclease, poly(U) specific"/>
    <property type="match status" value="1"/>
</dbReference>
<keyword evidence="10" id="KW-0255">Endonuclease</keyword>
<comment type="subunit">
    <text evidence="3">Monomer.</text>
</comment>
<evidence type="ECO:0000256" key="14">
    <source>
        <dbReference type="ARBA" id="ARBA00023211"/>
    </source>
</evidence>
<comment type="subcellular location">
    <subcellularLocation>
        <location evidence="2">Secreted</location>
    </subcellularLocation>
</comment>
<evidence type="ECO:0000256" key="6">
    <source>
        <dbReference type="ARBA" id="ARBA00022722"/>
    </source>
</evidence>
<dbReference type="EMBL" id="JAACNH010000002">
    <property type="protein sequence ID" value="KAG8452627.1"/>
    <property type="molecule type" value="Genomic_DNA"/>
</dbReference>
<protein>
    <recommendedName>
        <fullName evidence="4">Uridylate-specific endoribonuclease</fullName>
    </recommendedName>
    <alternativeName>
        <fullName evidence="17">Protein endoU</fullName>
    </alternativeName>
</protein>
<keyword evidence="8 18" id="KW-0732">Signal</keyword>
<accession>A0A8T2KB52</accession>
<name>A0A8T2KB52_9PIPI</name>
<gene>
    <name evidence="20" type="ORF">GDO86_004421</name>
</gene>
<evidence type="ECO:0000313" key="21">
    <source>
        <dbReference type="Proteomes" id="UP000812440"/>
    </source>
</evidence>
<evidence type="ECO:0000256" key="16">
    <source>
        <dbReference type="ARBA" id="ARBA00048688"/>
    </source>
</evidence>
<dbReference type="Gene3D" id="4.10.410.20">
    <property type="match status" value="1"/>
</dbReference>
<evidence type="ECO:0000256" key="5">
    <source>
        <dbReference type="ARBA" id="ARBA00022525"/>
    </source>
</evidence>
<evidence type="ECO:0000256" key="13">
    <source>
        <dbReference type="ARBA" id="ARBA00023157"/>
    </source>
</evidence>
<dbReference type="GO" id="GO:0005576">
    <property type="term" value="C:extracellular region"/>
    <property type="evidence" value="ECO:0007669"/>
    <property type="project" value="UniProtKB-SubCell"/>
</dbReference>
<evidence type="ECO:0000256" key="11">
    <source>
        <dbReference type="ARBA" id="ARBA00022801"/>
    </source>
</evidence>
<organism evidence="20 21">
    <name type="scientific">Hymenochirus boettgeri</name>
    <name type="common">Congo dwarf clawed frog</name>
    <dbReference type="NCBI Taxonomy" id="247094"/>
    <lineage>
        <taxon>Eukaryota</taxon>
        <taxon>Metazoa</taxon>
        <taxon>Chordata</taxon>
        <taxon>Craniata</taxon>
        <taxon>Vertebrata</taxon>
        <taxon>Euteleostomi</taxon>
        <taxon>Amphibia</taxon>
        <taxon>Batrachia</taxon>
        <taxon>Anura</taxon>
        <taxon>Pipoidea</taxon>
        <taxon>Pipidae</taxon>
        <taxon>Pipinae</taxon>
        <taxon>Hymenochirus</taxon>
    </lineage>
</organism>
<dbReference type="OrthoDB" id="5959886at2759"/>
<dbReference type="AlphaFoldDB" id="A0A8T2KB52"/>
<keyword evidence="14" id="KW-0464">Manganese</keyword>
<dbReference type="InterPro" id="IPR001212">
    <property type="entry name" value="Somatomedin_B_dom"/>
</dbReference>
<feature type="chain" id="PRO_5035907375" description="Uridylate-specific endoribonuclease" evidence="18">
    <location>
        <begin position="19"/>
        <end position="77"/>
    </location>
</feature>
<comment type="cofactor">
    <cofactor evidence="1">
        <name>Mn(2+)</name>
        <dbReference type="ChEBI" id="CHEBI:29035"/>
    </cofactor>
</comment>
<comment type="caution">
    <text evidence="20">The sequence shown here is derived from an EMBL/GenBank/DDBJ whole genome shotgun (WGS) entry which is preliminary data.</text>
</comment>